<feature type="domain" description="ABC transmembrane type-1" evidence="7">
    <location>
        <begin position="133"/>
        <end position="348"/>
    </location>
</feature>
<evidence type="ECO:0000256" key="2">
    <source>
        <dbReference type="ARBA" id="ARBA00022692"/>
    </source>
</evidence>
<dbReference type="AlphaFoldDB" id="A0A1H5PY96"/>
<dbReference type="InterPro" id="IPR000515">
    <property type="entry name" value="MetI-like"/>
</dbReference>
<feature type="region of interest" description="Disordered" evidence="6">
    <location>
        <begin position="1"/>
        <end position="20"/>
    </location>
</feature>
<name>A0A1H5PY96_9ACTN</name>
<dbReference type="GO" id="GO:0055085">
    <property type="term" value="P:transmembrane transport"/>
    <property type="evidence" value="ECO:0007669"/>
    <property type="project" value="InterPro"/>
</dbReference>
<feature type="transmembrane region" description="Helical" evidence="5">
    <location>
        <begin position="225"/>
        <end position="246"/>
    </location>
</feature>
<dbReference type="PROSITE" id="PS50928">
    <property type="entry name" value="ABC_TM1"/>
    <property type="match status" value="1"/>
</dbReference>
<protein>
    <submittedName>
        <fullName evidence="8">Peptide/nickel transport system permease protein</fullName>
    </submittedName>
</protein>
<keyword evidence="9" id="KW-1185">Reference proteome</keyword>
<dbReference type="EMBL" id="FNUC01000004">
    <property type="protein sequence ID" value="SEF17987.1"/>
    <property type="molecule type" value="Genomic_DNA"/>
</dbReference>
<dbReference type="Proteomes" id="UP000181980">
    <property type="component" value="Unassembled WGS sequence"/>
</dbReference>
<dbReference type="InterPro" id="IPR035906">
    <property type="entry name" value="MetI-like_sf"/>
</dbReference>
<dbReference type="RefSeq" id="WP_216094524.1">
    <property type="nucleotide sequence ID" value="NZ_FNUC01000004.1"/>
</dbReference>
<evidence type="ECO:0000256" key="6">
    <source>
        <dbReference type="SAM" id="MobiDB-lite"/>
    </source>
</evidence>
<dbReference type="CDD" id="cd06261">
    <property type="entry name" value="TM_PBP2"/>
    <property type="match status" value="1"/>
</dbReference>
<dbReference type="GO" id="GO:0005886">
    <property type="term" value="C:plasma membrane"/>
    <property type="evidence" value="ECO:0007669"/>
    <property type="project" value="UniProtKB-SubCell"/>
</dbReference>
<dbReference type="Gene3D" id="1.10.3720.10">
    <property type="entry name" value="MetI-like"/>
    <property type="match status" value="1"/>
</dbReference>
<comment type="similarity">
    <text evidence="5">Belongs to the binding-protein-dependent transport system permease family.</text>
</comment>
<evidence type="ECO:0000259" key="7">
    <source>
        <dbReference type="PROSITE" id="PS50928"/>
    </source>
</evidence>
<feature type="transmembrane region" description="Helical" evidence="5">
    <location>
        <begin position="41"/>
        <end position="59"/>
    </location>
</feature>
<sequence>MALTEVAPPDTGAGQRAQARRRPGRRWWPWRSYLARRVGKSAITLYLVVSLSFFLIRFMPGNPADAYIAQLMSSQGLSYADAANQARSVLAFDPDAPLVQQYLQYLGGLARGDLGESITSPGTTVVSQLTTFVPWTLFSVGLGLLLSFALGVAAGVLVAYRRGGLLDHVVTNVSSFLHAVPNYVWAMLILVVFGVQFGWFDVTAVRGTHSAGVEPGFTPEFIGDIFFHAGLPILVYVLTSFGGWFLTMKSSTVQVLDEDFVTVARARGLTGARIGVHYVGRNAVLPLFAQLAVSVGFVVGGSTLIERIFQYNGVGYHLFDALTKRDYPMLQGFILVLTFSVIVANLLADVLLSRIDPRISAGQEGR</sequence>
<gene>
    <name evidence="8" type="ORF">SAMN04488561_6160</name>
</gene>
<feature type="transmembrane region" description="Helical" evidence="5">
    <location>
        <begin position="180"/>
        <end position="200"/>
    </location>
</feature>
<evidence type="ECO:0000256" key="3">
    <source>
        <dbReference type="ARBA" id="ARBA00022989"/>
    </source>
</evidence>
<evidence type="ECO:0000256" key="4">
    <source>
        <dbReference type="ARBA" id="ARBA00023136"/>
    </source>
</evidence>
<accession>A0A1H5PY96</accession>
<proteinExistence type="inferred from homology"/>
<dbReference type="SUPFAM" id="SSF161098">
    <property type="entry name" value="MetI-like"/>
    <property type="match status" value="1"/>
</dbReference>
<evidence type="ECO:0000256" key="5">
    <source>
        <dbReference type="RuleBase" id="RU363032"/>
    </source>
</evidence>
<keyword evidence="3 5" id="KW-1133">Transmembrane helix</keyword>
<keyword evidence="5" id="KW-0813">Transport</keyword>
<dbReference type="Pfam" id="PF00528">
    <property type="entry name" value="BPD_transp_1"/>
    <property type="match status" value="1"/>
</dbReference>
<reference evidence="9" key="1">
    <citation type="submission" date="2016-10" db="EMBL/GenBank/DDBJ databases">
        <authorList>
            <person name="Varghese N."/>
            <person name="Submissions S."/>
        </authorList>
    </citation>
    <scope>NUCLEOTIDE SEQUENCE [LARGE SCALE GENOMIC DNA]</scope>
    <source>
        <strain evidence="9">DSM 45237</strain>
    </source>
</reference>
<evidence type="ECO:0000313" key="9">
    <source>
        <dbReference type="Proteomes" id="UP000181980"/>
    </source>
</evidence>
<keyword evidence="2 5" id="KW-0812">Transmembrane</keyword>
<dbReference type="PANTHER" id="PTHR43376">
    <property type="entry name" value="OLIGOPEPTIDE TRANSPORT SYSTEM PERMEASE PROTEIN"/>
    <property type="match status" value="1"/>
</dbReference>
<comment type="subcellular location">
    <subcellularLocation>
        <location evidence="5">Cell membrane</location>
        <topology evidence="5">Multi-pass membrane protein</topology>
    </subcellularLocation>
    <subcellularLocation>
        <location evidence="1">Membrane</location>
        <topology evidence="1">Multi-pass membrane protein</topology>
    </subcellularLocation>
</comment>
<keyword evidence="4 5" id="KW-0472">Membrane</keyword>
<feature type="transmembrane region" description="Helical" evidence="5">
    <location>
        <begin position="283"/>
        <end position="309"/>
    </location>
</feature>
<dbReference type="STRING" id="561176.SAMN04488561_6160"/>
<dbReference type="PANTHER" id="PTHR43376:SF1">
    <property type="entry name" value="OLIGOPEPTIDE TRANSPORT SYSTEM PERMEASE PROTEIN"/>
    <property type="match status" value="1"/>
</dbReference>
<feature type="transmembrane region" description="Helical" evidence="5">
    <location>
        <begin position="329"/>
        <end position="348"/>
    </location>
</feature>
<organism evidence="8 9">
    <name type="scientific">Jiangella alba</name>
    <dbReference type="NCBI Taxonomy" id="561176"/>
    <lineage>
        <taxon>Bacteria</taxon>
        <taxon>Bacillati</taxon>
        <taxon>Actinomycetota</taxon>
        <taxon>Actinomycetes</taxon>
        <taxon>Jiangellales</taxon>
        <taxon>Jiangellaceae</taxon>
        <taxon>Jiangella</taxon>
    </lineage>
</organism>
<evidence type="ECO:0000313" key="8">
    <source>
        <dbReference type="EMBL" id="SEF17987.1"/>
    </source>
</evidence>
<feature type="transmembrane region" description="Helical" evidence="5">
    <location>
        <begin position="135"/>
        <end position="160"/>
    </location>
</feature>
<evidence type="ECO:0000256" key="1">
    <source>
        <dbReference type="ARBA" id="ARBA00004141"/>
    </source>
</evidence>